<dbReference type="Proteomes" id="UP000634136">
    <property type="component" value="Unassembled WGS sequence"/>
</dbReference>
<dbReference type="OrthoDB" id="1421276at2759"/>
<sequence length="342" mass="39334">MGRALHSDKHKKQIIQENATLPKGSSTRQVKLPSNLFNQEFLIRLKGLALDPCNMESSQDSTQRLQQEMLKIRKSLMLKSDKYPKMKRDLKEFLSEGESSVPFGLSREKSTYQNPFKKRRFQSSLKKEGNNSFPSSIDREKCHFSKQYISLLDSIEFTKMSNQVKEKHLVGGSDDYTQNTKQFLQVKPNIELLDILKTWVILEGQMKTFHSSRANKEDKKHKQAQMYLLSSGGNHSFTRPVIPIGPRFQAEIPKWEGPKRPSIPIGPRSPLFSNKIHALLVYQQQESKRMVMPPPGRPRDWIRHVFQGKGIGFWCDNSDGISRATTTTWFEVVVTATARILV</sequence>
<name>A0A834TRG6_9FABA</name>
<evidence type="ECO:0000313" key="2">
    <source>
        <dbReference type="Proteomes" id="UP000634136"/>
    </source>
</evidence>
<protein>
    <submittedName>
        <fullName evidence="1">AT-rich interactive domain-containing protein 2-like</fullName>
    </submittedName>
</protein>
<accession>A0A834TRG6</accession>
<reference evidence="1" key="1">
    <citation type="submission" date="2020-09" db="EMBL/GenBank/DDBJ databases">
        <title>Genome-Enabled Discovery of Anthraquinone Biosynthesis in Senna tora.</title>
        <authorList>
            <person name="Kang S.-H."/>
            <person name="Pandey R.P."/>
            <person name="Lee C.-M."/>
            <person name="Sim J.-S."/>
            <person name="Jeong J.-T."/>
            <person name="Choi B.-S."/>
            <person name="Jung M."/>
            <person name="Ginzburg D."/>
            <person name="Zhao K."/>
            <person name="Won S.Y."/>
            <person name="Oh T.-J."/>
            <person name="Yu Y."/>
            <person name="Kim N.-H."/>
            <person name="Lee O.R."/>
            <person name="Lee T.-H."/>
            <person name="Bashyal P."/>
            <person name="Kim T.-S."/>
            <person name="Lee W.-H."/>
            <person name="Kawkins C."/>
            <person name="Kim C.-K."/>
            <person name="Kim J.S."/>
            <person name="Ahn B.O."/>
            <person name="Rhee S.Y."/>
            <person name="Sohng J.K."/>
        </authorList>
    </citation>
    <scope>NUCLEOTIDE SEQUENCE</scope>
    <source>
        <tissue evidence="1">Leaf</tissue>
    </source>
</reference>
<dbReference type="EMBL" id="JAAIUW010000006">
    <property type="protein sequence ID" value="KAF7825571.1"/>
    <property type="molecule type" value="Genomic_DNA"/>
</dbReference>
<gene>
    <name evidence="1" type="ORF">G2W53_016735</name>
</gene>
<comment type="caution">
    <text evidence="1">The sequence shown here is derived from an EMBL/GenBank/DDBJ whole genome shotgun (WGS) entry which is preliminary data.</text>
</comment>
<dbReference type="AlphaFoldDB" id="A0A834TRG6"/>
<organism evidence="1 2">
    <name type="scientific">Senna tora</name>
    <dbReference type="NCBI Taxonomy" id="362788"/>
    <lineage>
        <taxon>Eukaryota</taxon>
        <taxon>Viridiplantae</taxon>
        <taxon>Streptophyta</taxon>
        <taxon>Embryophyta</taxon>
        <taxon>Tracheophyta</taxon>
        <taxon>Spermatophyta</taxon>
        <taxon>Magnoliopsida</taxon>
        <taxon>eudicotyledons</taxon>
        <taxon>Gunneridae</taxon>
        <taxon>Pentapetalae</taxon>
        <taxon>rosids</taxon>
        <taxon>fabids</taxon>
        <taxon>Fabales</taxon>
        <taxon>Fabaceae</taxon>
        <taxon>Caesalpinioideae</taxon>
        <taxon>Cassia clade</taxon>
        <taxon>Senna</taxon>
    </lineage>
</organism>
<proteinExistence type="predicted"/>
<keyword evidence="2" id="KW-1185">Reference proteome</keyword>
<evidence type="ECO:0000313" key="1">
    <source>
        <dbReference type="EMBL" id="KAF7825571.1"/>
    </source>
</evidence>